<feature type="transmembrane region" description="Helical" evidence="8">
    <location>
        <begin position="203"/>
        <end position="221"/>
    </location>
</feature>
<evidence type="ECO:0000256" key="3">
    <source>
        <dbReference type="ARBA" id="ARBA00022475"/>
    </source>
</evidence>
<dbReference type="InterPro" id="IPR020846">
    <property type="entry name" value="MFS_dom"/>
</dbReference>
<feature type="transmembrane region" description="Helical" evidence="8">
    <location>
        <begin position="12"/>
        <end position="35"/>
    </location>
</feature>
<keyword evidence="2" id="KW-0813">Transport</keyword>
<dbReference type="Gene3D" id="1.20.1250.20">
    <property type="entry name" value="MFS general substrate transporter like domains"/>
    <property type="match status" value="1"/>
</dbReference>
<name>A0ABP9A616_9PSEU</name>
<dbReference type="SUPFAM" id="SSF49464">
    <property type="entry name" value="Carboxypeptidase regulatory domain-like"/>
    <property type="match status" value="1"/>
</dbReference>
<evidence type="ECO:0000259" key="9">
    <source>
        <dbReference type="PROSITE" id="PS50850"/>
    </source>
</evidence>
<dbReference type="RefSeq" id="WP_345410698.1">
    <property type="nucleotide sequence ID" value="NZ_BAABHO010000002.1"/>
</dbReference>
<dbReference type="NCBIfam" id="TIGR00711">
    <property type="entry name" value="efflux_EmrB"/>
    <property type="match status" value="1"/>
</dbReference>
<comment type="caution">
    <text evidence="10">The sequence shown here is derived from an EMBL/GenBank/DDBJ whole genome shotgun (WGS) entry which is preliminary data.</text>
</comment>
<dbReference type="PROSITE" id="PS00217">
    <property type="entry name" value="SUGAR_TRANSPORT_2"/>
    <property type="match status" value="1"/>
</dbReference>
<feature type="transmembrane region" description="Helical" evidence="8">
    <location>
        <begin position="102"/>
        <end position="125"/>
    </location>
</feature>
<dbReference type="Gene3D" id="1.20.1720.10">
    <property type="entry name" value="Multidrug resistance protein D"/>
    <property type="match status" value="1"/>
</dbReference>
<dbReference type="Proteomes" id="UP001500928">
    <property type="component" value="Unassembled WGS sequence"/>
</dbReference>
<feature type="transmembrane region" description="Helical" evidence="8">
    <location>
        <begin position="444"/>
        <end position="465"/>
    </location>
</feature>
<evidence type="ECO:0000313" key="11">
    <source>
        <dbReference type="Proteomes" id="UP001500928"/>
    </source>
</evidence>
<feature type="transmembrane region" description="Helical" evidence="8">
    <location>
        <begin position="79"/>
        <end position="96"/>
    </location>
</feature>
<feature type="compositionally biased region" description="Low complexity" evidence="7">
    <location>
        <begin position="482"/>
        <end position="491"/>
    </location>
</feature>
<evidence type="ECO:0000256" key="2">
    <source>
        <dbReference type="ARBA" id="ARBA00022448"/>
    </source>
</evidence>
<dbReference type="InterPro" id="IPR011701">
    <property type="entry name" value="MFS"/>
</dbReference>
<feature type="transmembrane region" description="Helical" evidence="8">
    <location>
        <begin position="41"/>
        <end position="67"/>
    </location>
</feature>
<evidence type="ECO:0000256" key="4">
    <source>
        <dbReference type="ARBA" id="ARBA00022692"/>
    </source>
</evidence>
<dbReference type="PROSITE" id="PS50850">
    <property type="entry name" value="MFS"/>
    <property type="match status" value="1"/>
</dbReference>
<comment type="subcellular location">
    <subcellularLocation>
        <location evidence="1">Cell membrane</location>
        <topology evidence="1">Multi-pass membrane protein</topology>
    </subcellularLocation>
</comment>
<evidence type="ECO:0000256" key="1">
    <source>
        <dbReference type="ARBA" id="ARBA00004651"/>
    </source>
</evidence>
<organism evidence="10 11">
    <name type="scientific">Actinomycetospora chlora</name>
    <dbReference type="NCBI Taxonomy" id="663608"/>
    <lineage>
        <taxon>Bacteria</taxon>
        <taxon>Bacillati</taxon>
        <taxon>Actinomycetota</taxon>
        <taxon>Actinomycetes</taxon>
        <taxon>Pseudonocardiales</taxon>
        <taxon>Pseudonocardiaceae</taxon>
        <taxon>Actinomycetospora</taxon>
    </lineage>
</organism>
<keyword evidence="11" id="KW-1185">Reference proteome</keyword>
<feature type="transmembrane region" description="Helical" evidence="8">
    <location>
        <begin position="137"/>
        <end position="159"/>
    </location>
</feature>
<dbReference type="InterPro" id="IPR005829">
    <property type="entry name" value="Sugar_transporter_CS"/>
</dbReference>
<feature type="transmembrane region" description="Helical" evidence="8">
    <location>
        <begin position="233"/>
        <end position="252"/>
    </location>
</feature>
<dbReference type="PANTHER" id="PTHR42718:SF39">
    <property type="entry name" value="ACTINORHODIN TRANSPORTER-RELATED"/>
    <property type="match status" value="1"/>
</dbReference>
<evidence type="ECO:0000313" key="10">
    <source>
        <dbReference type="EMBL" id="GAA4774864.1"/>
    </source>
</evidence>
<sequence length="593" mass="60810">MTSPEPDPRRWRALAVCLIAGFMTLLDVSIVNVALPSMQRGIGATAAELSWVVSGYALTFGLVLVASGRLGDDRGRKKMFLIALALFTLTSAAAGLSPDAGWLVVFRLLQGAAGGMLNPQVIGFIQQLFQGRERGRAFGLFGAAIGISTAIGPLLGGLLLQWGGETDGWRWVFYVNVPIGVVALVLGTRLLPADDVAAGERRPLDIVGAVLLGGAVVSLMIPLVLSEQERSGAPWWLVAVAVVLLVAFVLWERRARRSHGHPLVNFGLLRTRSYALGTSLGLLYFAGFTAIFFVVTLFLQNGRGYTPLEAGLALTPFALGSAVSSAIGGRLVSRLGKPMVVGGLLAVGIGLVAVDLVLRLDPAQVGWAIAGPLLVAGIGSGLVIAPNQTLALEEVPPREGGTAAGVLQTGQRVGSAIGISAVGAVFFGQLTATGGDWALAISRGLVGAVAFVALALVLGVVDLLLGRRRAKRAAGTEPPPAIAEAPAAHAPEPADGHGADHDGAGLHGRVTDGAGTAVCGATLTLVGRDGREAAIATSSGDGSFRLHPGDGGTFQLVAHAGRHRPEVTWVEVPAAGGAARDVVLHAAERSPAG</sequence>
<evidence type="ECO:0000256" key="7">
    <source>
        <dbReference type="SAM" id="MobiDB-lite"/>
    </source>
</evidence>
<feature type="transmembrane region" description="Helical" evidence="8">
    <location>
        <begin position="273"/>
        <end position="299"/>
    </location>
</feature>
<feature type="region of interest" description="Disordered" evidence="7">
    <location>
        <begin position="474"/>
        <end position="507"/>
    </location>
</feature>
<feature type="transmembrane region" description="Helical" evidence="8">
    <location>
        <begin position="311"/>
        <end position="332"/>
    </location>
</feature>
<dbReference type="InterPro" id="IPR008969">
    <property type="entry name" value="CarboxyPept-like_regulatory"/>
</dbReference>
<evidence type="ECO:0000256" key="8">
    <source>
        <dbReference type="SAM" id="Phobius"/>
    </source>
</evidence>
<evidence type="ECO:0000256" key="6">
    <source>
        <dbReference type="ARBA" id="ARBA00023136"/>
    </source>
</evidence>
<reference evidence="11" key="1">
    <citation type="journal article" date="2019" name="Int. J. Syst. Evol. Microbiol.">
        <title>The Global Catalogue of Microorganisms (GCM) 10K type strain sequencing project: providing services to taxonomists for standard genome sequencing and annotation.</title>
        <authorList>
            <consortium name="The Broad Institute Genomics Platform"/>
            <consortium name="The Broad Institute Genome Sequencing Center for Infectious Disease"/>
            <person name="Wu L."/>
            <person name="Ma J."/>
        </authorList>
    </citation>
    <scope>NUCLEOTIDE SEQUENCE [LARGE SCALE GENOMIC DNA]</scope>
    <source>
        <strain evidence="11">JCM 17979</strain>
    </source>
</reference>
<feature type="transmembrane region" description="Helical" evidence="8">
    <location>
        <begin position="413"/>
        <end position="432"/>
    </location>
</feature>
<dbReference type="InterPro" id="IPR036259">
    <property type="entry name" value="MFS_trans_sf"/>
</dbReference>
<keyword evidence="5 8" id="KW-1133">Transmembrane helix</keyword>
<keyword evidence="6 8" id="KW-0472">Membrane</keyword>
<dbReference type="PRINTS" id="PR01036">
    <property type="entry name" value="TCRTETB"/>
</dbReference>
<accession>A0ABP9A616</accession>
<feature type="transmembrane region" description="Helical" evidence="8">
    <location>
        <begin position="171"/>
        <end position="191"/>
    </location>
</feature>
<evidence type="ECO:0000256" key="5">
    <source>
        <dbReference type="ARBA" id="ARBA00022989"/>
    </source>
</evidence>
<feature type="transmembrane region" description="Helical" evidence="8">
    <location>
        <begin position="339"/>
        <end position="358"/>
    </location>
</feature>
<dbReference type="Pfam" id="PF07690">
    <property type="entry name" value="MFS_1"/>
    <property type="match status" value="1"/>
</dbReference>
<dbReference type="SUPFAM" id="SSF103473">
    <property type="entry name" value="MFS general substrate transporter"/>
    <property type="match status" value="1"/>
</dbReference>
<dbReference type="PANTHER" id="PTHR42718">
    <property type="entry name" value="MAJOR FACILITATOR SUPERFAMILY MULTIDRUG TRANSPORTER MFSC"/>
    <property type="match status" value="1"/>
</dbReference>
<dbReference type="InterPro" id="IPR004638">
    <property type="entry name" value="EmrB-like"/>
</dbReference>
<feature type="transmembrane region" description="Helical" evidence="8">
    <location>
        <begin position="364"/>
        <end position="385"/>
    </location>
</feature>
<feature type="domain" description="Major facilitator superfamily (MFS) profile" evidence="9">
    <location>
        <begin position="13"/>
        <end position="471"/>
    </location>
</feature>
<keyword evidence="4 8" id="KW-0812">Transmembrane</keyword>
<feature type="compositionally biased region" description="Basic and acidic residues" evidence="7">
    <location>
        <begin position="492"/>
        <end position="504"/>
    </location>
</feature>
<keyword evidence="3" id="KW-1003">Cell membrane</keyword>
<gene>
    <name evidence="10" type="ORF">GCM10023200_04170</name>
</gene>
<protein>
    <recommendedName>
        <fullName evidence="9">Major facilitator superfamily (MFS) profile domain-containing protein</fullName>
    </recommendedName>
</protein>
<proteinExistence type="predicted"/>
<dbReference type="EMBL" id="BAABHO010000002">
    <property type="protein sequence ID" value="GAA4774864.1"/>
    <property type="molecule type" value="Genomic_DNA"/>
</dbReference>
<dbReference type="CDD" id="cd17321">
    <property type="entry name" value="MFS_MMR_MDR_like"/>
    <property type="match status" value="1"/>
</dbReference>